<comment type="caution">
    <text evidence="2">The sequence shown here is derived from an EMBL/GenBank/DDBJ whole genome shotgun (WGS) entry which is preliminary data.</text>
</comment>
<dbReference type="OrthoDB" id="9799122at2"/>
<dbReference type="PANTHER" id="PTHR13887">
    <property type="entry name" value="GLUTATHIONE S-TRANSFERASE KAPPA"/>
    <property type="match status" value="1"/>
</dbReference>
<accession>A0A4T2CAY6</accession>
<protein>
    <submittedName>
        <fullName evidence="2">DsbA family oxidoreductase</fullName>
    </submittedName>
</protein>
<reference evidence="2 3" key="1">
    <citation type="journal article" date="2019" name="Microorganisms">
        <title>Systematic Affiliation and Genome Analysis of Subtercola vilae DB165(T) with Particular Emphasis on Cold Adaptation of an Isolate from a High-Altitude Cold Volcano Lake.</title>
        <authorList>
            <person name="Villalobos A.S."/>
            <person name="Wiese J."/>
            <person name="Imhoff J.F."/>
            <person name="Dorador C."/>
            <person name="Keller A."/>
            <person name="Hentschel U."/>
        </authorList>
    </citation>
    <scope>NUCLEOTIDE SEQUENCE [LARGE SCALE GENOMIC DNA]</scope>
    <source>
        <strain evidence="2 3">DB165</strain>
    </source>
</reference>
<evidence type="ECO:0000313" key="3">
    <source>
        <dbReference type="Proteomes" id="UP000306192"/>
    </source>
</evidence>
<keyword evidence="3" id="KW-1185">Reference proteome</keyword>
<dbReference type="Gene3D" id="3.40.30.10">
    <property type="entry name" value="Glutaredoxin"/>
    <property type="match status" value="1"/>
</dbReference>
<dbReference type="EMBL" id="QYRT01000005">
    <property type="protein sequence ID" value="TIH39916.1"/>
    <property type="molecule type" value="Genomic_DNA"/>
</dbReference>
<gene>
    <name evidence="2" type="ORF">D4765_03915</name>
</gene>
<dbReference type="InterPro" id="IPR001853">
    <property type="entry name" value="DSBA-like_thioredoxin_dom"/>
</dbReference>
<dbReference type="CDD" id="cd03024">
    <property type="entry name" value="DsbA_FrnE"/>
    <property type="match status" value="1"/>
</dbReference>
<evidence type="ECO:0000259" key="1">
    <source>
        <dbReference type="Pfam" id="PF01323"/>
    </source>
</evidence>
<dbReference type="Proteomes" id="UP000306192">
    <property type="component" value="Unassembled WGS sequence"/>
</dbReference>
<dbReference type="RefSeq" id="WP_136640911.1">
    <property type="nucleotide sequence ID" value="NZ_QYRT01000005.1"/>
</dbReference>
<dbReference type="AlphaFoldDB" id="A0A4T2CAY6"/>
<dbReference type="PANTHER" id="PTHR13887:SF41">
    <property type="entry name" value="THIOREDOXIN SUPERFAMILY PROTEIN"/>
    <property type="match status" value="1"/>
</dbReference>
<name>A0A4T2CAY6_9MICO</name>
<proteinExistence type="predicted"/>
<feature type="domain" description="DSBA-like thioredoxin" evidence="1">
    <location>
        <begin position="18"/>
        <end position="250"/>
    </location>
</feature>
<dbReference type="SUPFAM" id="SSF52833">
    <property type="entry name" value="Thioredoxin-like"/>
    <property type="match status" value="1"/>
</dbReference>
<organism evidence="2 3">
    <name type="scientific">Subtercola vilae</name>
    <dbReference type="NCBI Taxonomy" id="2056433"/>
    <lineage>
        <taxon>Bacteria</taxon>
        <taxon>Bacillati</taxon>
        <taxon>Actinomycetota</taxon>
        <taxon>Actinomycetes</taxon>
        <taxon>Micrococcales</taxon>
        <taxon>Microbacteriaceae</taxon>
        <taxon>Subtercola</taxon>
    </lineage>
</organism>
<dbReference type="Pfam" id="PF01323">
    <property type="entry name" value="DSBA"/>
    <property type="match status" value="1"/>
</dbReference>
<sequence>MSDITELSPASVPSAIKVDVWSDIACPWCYIGKRRLEEGVAAYSASLGGVGAALGSDGVAGTTAADGSSTPDARGTAIPVEIEYHSFELSPDTPVDFAGTEIEFLAQHKGFAPAQVVEMLERVTGIAESVGLHYDYDALQHTNTVKAHQVIHYAKAHGVQLAAKERLLKAYFEEGKHVGRDEDLADLAAEIGLDRDDVLRSLGENEYLDAVRADQAQAIAYGIQGVPFFVFDQKYGVSGAQEAAAFAEVLGQLTAERAELAAASADAGAAR</sequence>
<dbReference type="GO" id="GO:0016491">
    <property type="term" value="F:oxidoreductase activity"/>
    <property type="evidence" value="ECO:0007669"/>
    <property type="project" value="InterPro"/>
</dbReference>
<evidence type="ECO:0000313" key="2">
    <source>
        <dbReference type="EMBL" id="TIH39916.1"/>
    </source>
</evidence>
<dbReference type="InterPro" id="IPR036249">
    <property type="entry name" value="Thioredoxin-like_sf"/>
</dbReference>